<dbReference type="GO" id="GO:0004674">
    <property type="term" value="F:protein serine/threonine kinase activity"/>
    <property type="evidence" value="ECO:0007669"/>
    <property type="project" value="UniProtKB-KW"/>
</dbReference>
<dbReference type="GO" id="GO:0005634">
    <property type="term" value="C:nucleus"/>
    <property type="evidence" value="ECO:0007669"/>
    <property type="project" value="TreeGrafter"/>
</dbReference>
<dbReference type="Pfam" id="PF00069">
    <property type="entry name" value="Pkinase"/>
    <property type="match status" value="1"/>
</dbReference>
<proteinExistence type="predicted"/>
<evidence type="ECO:0000259" key="6">
    <source>
        <dbReference type="PROSITE" id="PS50011"/>
    </source>
</evidence>
<evidence type="ECO:0000256" key="5">
    <source>
        <dbReference type="ARBA" id="ARBA00022840"/>
    </source>
</evidence>
<evidence type="ECO:0000256" key="3">
    <source>
        <dbReference type="ARBA" id="ARBA00022741"/>
    </source>
</evidence>
<keyword evidence="1" id="KW-0723">Serine/threonine-protein kinase</keyword>
<evidence type="ECO:0000256" key="4">
    <source>
        <dbReference type="ARBA" id="ARBA00022777"/>
    </source>
</evidence>
<keyword evidence="2" id="KW-0808">Transferase</keyword>
<evidence type="ECO:0000256" key="1">
    <source>
        <dbReference type="ARBA" id="ARBA00022527"/>
    </source>
</evidence>
<feature type="domain" description="Protein kinase" evidence="6">
    <location>
        <begin position="4"/>
        <end position="267"/>
    </location>
</feature>
<evidence type="ECO:0000256" key="2">
    <source>
        <dbReference type="ARBA" id="ARBA00022679"/>
    </source>
</evidence>
<name>A0A418AHS6_9STRA</name>
<keyword evidence="8" id="KW-1185">Reference proteome</keyword>
<comment type="caution">
    <text evidence="7">The sequence shown here is derived from an EMBL/GenBank/DDBJ whole genome shotgun (WGS) entry which is preliminary data.</text>
</comment>
<dbReference type="GO" id="GO:0005524">
    <property type="term" value="F:ATP binding"/>
    <property type="evidence" value="ECO:0007669"/>
    <property type="project" value="UniProtKB-KW"/>
</dbReference>
<gene>
    <name evidence="7" type="ORF">DYB32_009699</name>
</gene>
<dbReference type="VEuPathDB" id="FungiDB:H310_09073"/>
<protein>
    <recommendedName>
        <fullName evidence="6">Protein kinase domain-containing protein</fullName>
    </recommendedName>
</protein>
<dbReference type="PROSITE" id="PS50011">
    <property type="entry name" value="PROTEIN_KINASE_DOM"/>
    <property type="match status" value="1"/>
</dbReference>
<dbReference type="InterPro" id="IPR011009">
    <property type="entry name" value="Kinase-like_dom_sf"/>
</dbReference>
<keyword evidence="5" id="KW-0067">ATP-binding</keyword>
<evidence type="ECO:0000313" key="7">
    <source>
        <dbReference type="EMBL" id="RHY21820.1"/>
    </source>
</evidence>
<keyword evidence="3" id="KW-0547">Nucleotide-binding</keyword>
<sequence length="327" mass="36297">MGKYCIDRMLSDALYGEVLLGHDVSTDELVAIKKMDPATAVHGCKCPRVREDIEVEKHVNRLFRSHGGHPNILPLRQDFVQNGADHLVFDFCPKGDLFSAMDHGALPNDVAQRYFSQIAHGIAFMHANGVAHRDVSLENVLIDDSDTCRVCDFGLAASTKARCADKVGTDFYMAPEVAQGQLYDPAIADVWSLGIVLFMMLTGVPLCELATPKDLRFKYLCEYGLRNLFNSWKLHVNADATELLELMLEPNPAMRCTLDQVLAHRYVHSTNDDDDEDPGAAVGAPTEREHIVDLTTHKVIEEATRAWEFVNSFWKRPTGAVAAVASV</sequence>
<dbReference type="PANTHER" id="PTHR24345:SF91">
    <property type="entry name" value="SERINE_THREONINE-PROTEIN KINASE PLK4"/>
    <property type="match status" value="1"/>
</dbReference>
<dbReference type="InterPro" id="IPR000719">
    <property type="entry name" value="Prot_kinase_dom"/>
</dbReference>
<dbReference type="Gene3D" id="1.10.510.10">
    <property type="entry name" value="Transferase(Phosphotransferase) domain 1"/>
    <property type="match status" value="1"/>
</dbReference>
<organism evidence="7 8">
    <name type="scientific">Aphanomyces invadans</name>
    <dbReference type="NCBI Taxonomy" id="157072"/>
    <lineage>
        <taxon>Eukaryota</taxon>
        <taxon>Sar</taxon>
        <taxon>Stramenopiles</taxon>
        <taxon>Oomycota</taxon>
        <taxon>Saprolegniomycetes</taxon>
        <taxon>Saprolegniales</taxon>
        <taxon>Verrucalvaceae</taxon>
        <taxon>Aphanomyces</taxon>
    </lineage>
</organism>
<accession>A0A418AHS6</accession>
<dbReference type="EMBL" id="QUSY01002273">
    <property type="protein sequence ID" value="RHY21820.1"/>
    <property type="molecule type" value="Genomic_DNA"/>
</dbReference>
<dbReference type="Proteomes" id="UP000285060">
    <property type="component" value="Unassembled WGS sequence"/>
</dbReference>
<dbReference type="PANTHER" id="PTHR24345">
    <property type="entry name" value="SERINE/THREONINE-PROTEIN KINASE PLK"/>
    <property type="match status" value="1"/>
</dbReference>
<evidence type="ECO:0000313" key="8">
    <source>
        <dbReference type="Proteomes" id="UP000285060"/>
    </source>
</evidence>
<dbReference type="AlphaFoldDB" id="A0A418AHS6"/>
<keyword evidence="4" id="KW-0418">Kinase</keyword>
<dbReference type="SUPFAM" id="SSF56112">
    <property type="entry name" value="Protein kinase-like (PK-like)"/>
    <property type="match status" value="1"/>
</dbReference>
<reference evidence="7 8" key="1">
    <citation type="submission" date="2018-08" db="EMBL/GenBank/DDBJ databases">
        <title>Aphanomyces genome sequencing and annotation.</title>
        <authorList>
            <person name="Minardi D."/>
            <person name="Oidtmann B."/>
            <person name="Van Der Giezen M."/>
            <person name="Studholme D.J."/>
        </authorList>
    </citation>
    <scope>NUCLEOTIDE SEQUENCE [LARGE SCALE GENOMIC DNA]</scope>
    <source>
        <strain evidence="7 8">NJM0002</strain>
    </source>
</reference>